<dbReference type="InterPro" id="IPR036188">
    <property type="entry name" value="FAD/NAD-bd_sf"/>
</dbReference>
<dbReference type="Gene3D" id="3.50.50.60">
    <property type="entry name" value="FAD/NAD(P)-binding domain"/>
    <property type="match status" value="2"/>
</dbReference>
<gene>
    <name evidence="5" type="ORF">AUC71_01490</name>
</gene>
<evidence type="ECO:0000259" key="4">
    <source>
        <dbReference type="Pfam" id="PF07992"/>
    </source>
</evidence>
<dbReference type="SUPFAM" id="SSF51905">
    <property type="entry name" value="FAD/NAD(P)-binding domain"/>
    <property type="match status" value="1"/>
</dbReference>
<accession>A0A1E3W9X0</accession>
<dbReference type="AlphaFoldDB" id="A0A1E3W9X0"/>
<dbReference type="Proteomes" id="UP000095042">
    <property type="component" value="Unassembled WGS sequence"/>
</dbReference>
<organism evidence="5 6">
    <name type="scientific">Methyloceanibacter marginalis</name>
    <dbReference type="NCBI Taxonomy" id="1774971"/>
    <lineage>
        <taxon>Bacteria</taxon>
        <taxon>Pseudomonadati</taxon>
        <taxon>Pseudomonadota</taxon>
        <taxon>Alphaproteobacteria</taxon>
        <taxon>Hyphomicrobiales</taxon>
        <taxon>Hyphomicrobiaceae</taxon>
        <taxon>Methyloceanibacter</taxon>
    </lineage>
</organism>
<sequence length="304" mass="32041">MAEICDVAIVGGGAAGLSAAILLGRSRRHVVLFDTGTPRNQASRAVHGLLGHEGLAPSELLATARIELERYETVTLRSDLVTAITRSGSGFSVTCEGGSTFRARKVLLTTGLIDDVPKLEGIEQLYGRSVHHCPYCDGFEHRDQPLAVYGSGDKGAGLALMMKQWSPDVVLFTDAQATVSAEMAERLKQKSIEICSERIASLEGTEDGVLKSIRLKNGRAIERSAMFFSTGSRQRSNLSESLGCARDDDGGVITDPVTEESSVPGVYVAGDASRDVLLVAVAIGEGAKAAVAINRALLRGAGLG</sequence>
<evidence type="ECO:0000256" key="2">
    <source>
        <dbReference type="ARBA" id="ARBA00022630"/>
    </source>
</evidence>
<proteinExistence type="predicted"/>
<feature type="domain" description="FAD/NAD(P)-binding" evidence="4">
    <location>
        <begin position="6"/>
        <end position="286"/>
    </location>
</feature>
<dbReference type="EMBL" id="LPWD01000268">
    <property type="protein sequence ID" value="ODS02604.1"/>
    <property type="molecule type" value="Genomic_DNA"/>
</dbReference>
<dbReference type="Pfam" id="PF07992">
    <property type="entry name" value="Pyr_redox_2"/>
    <property type="match status" value="1"/>
</dbReference>
<keyword evidence="3" id="KW-0560">Oxidoreductase</keyword>
<keyword evidence="2" id="KW-0285">Flavoprotein</keyword>
<evidence type="ECO:0000313" key="5">
    <source>
        <dbReference type="EMBL" id="ODS02604.1"/>
    </source>
</evidence>
<dbReference type="InterPro" id="IPR050097">
    <property type="entry name" value="Ferredoxin-NADP_redctase_2"/>
</dbReference>
<name>A0A1E3W9X0_9HYPH</name>
<evidence type="ECO:0000256" key="3">
    <source>
        <dbReference type="ARBA" id="ARBA00023002"/>
    </source>
</evidence>
<evidence type="ECO:0000256" key="1">
    <source>
        <dbReference type="ARBA" id="ARBA00018719"/>
    </source>
</evidence>
<evidence type="ECO:0000313" key="6">
    <source>
        <dbReference type="Proteomes" id="UP000095042"/>
    </source>
</evidence>
<keyword evidence="6" id="KW-1185">Reference proteome</keyword>
<comment type="caution">
    <text evidence="5">The sequence shown here is derived from an EMBL/GenBank/DDBJ whole genome shotgun (WGS) entry which is preliminary data.</text>
</comment>
<dbReference type="InterPro" id="IPR023753">
    <property type="entry name" value="FAD/NAD-binding_dom"/>
</dbReference>
<dbReference type="RefSeq" id="WP_083238266.1">
    <property type="nucleotide sequence ID" value="NZ_LPWD01000268.1"/>
</dbReference>
<dbReference type="PRINTS" id="PR00368">
    <property type="entry name" value="FADPNR"/>
</dbReference>
<reference evidence="5 6" key="1">
    <citation type="journal article" date="2016" name="Environ. Microbiol.">
        <title>New Methyloceanibacter diversity from North Sea sediments includes methanotroph containing solely the soluble methane monooxygenase.</title>
        <authorList>
            <person name="Vekeman B."/>
            <person name="Kerckhof F.M."/>
            <person name="Cremers G."/>
            <person name="de Vos P."/>
            <person name="Vandamme P."/>
            <person name="Boon N."/>
            <person name="Op den Camp H.J."/>
            <person name="Heylen K."/>
        </authorList>
    </citation>
    <scope>NUCLEOTIDE SEQUENCE [LARGE SCALE GENOMIC DNA]</scope>
    <source>
        <strain evidence="5 6">R-67177</strain>
    </source>
</reference>
<protein>
    <recommendedName>
        <fullName evidence="1">Thioredoxin reductase</fullName>
    </recommendedName>
</protein>
<dbReference type="PANTHER" id="PTHR48105">
    <property type="entry name" value="THIOREDOXIN REDUCTASE 1-RELATED-RELATED"/>
    <property type="match status" value="1"/>
</dbReference>
<dbReference type="OrthoDB" id="9786503at2"/>
<dbReference type="GO" id="GO:0016491">
    <property type="term" value="F:oxidoreductase activity"/>
    <property type="evidence" value="ECO:0007669"/>
    <property type="project" value="UniProtKB-KW"/>
</dbReference>
<dbReference type="PRINTS" id="PR00469">
    <property type="entry name" value="PNDRDTASEII"/>
</dbReference>